<comment type="caution">
    <text evidence="4">The sequence shown here is derived from an EMBL/GenBank/DDBJ whole genome shotgun (WGS) entry which is preliminary data.</text>
</comment>
<feature type="coiled-coil region" evidence="1">
    <location>
        <begin position="238"/>
        <end position="285"/>
    </location>
</feature>
<feature type="compositionally biased region" description="Polar residues" evidence="2">
    <location>
        <begin position="913"/>
        <end position="922"/>
    </location>
</feature>
<keyword evidence="5" id="KW-1185">Reference proteome</keyword>
<reference evidence="5" key="1">
    <citation type="journal article" date="2019" name="Int. J. Syst. Evol. Microbiol.">
        <title>The Global Catalogue of Microorganisms (GCM) 10K type strain sequencing project: providing services to taxonomists for standard genome sequencing and annotation.</title>
        <authorList>
            <consortium name="The Broad Institute Genomics Platform"/>
            <consortium name="The Broad Institute Genome Sequencing Center for Infectious Disease"/>
            <person name="Wu L."/>
            <person name="Ma J."/>
        </authorList>
    </citation>
    <scope>NUCLEOTIDE SEQUENCE [LARGE SCALE GENOMIC DNA]</scope>
    <source>
        <strain evidence="5">JCM 18053</strain>
    </source>
</reference>
<dbReference type="Gene3D" id="3.40.50.300">
    <property type="entry name" value="P-loop containing nucleotide triphosphate hydrolases"/>
    <property type="match status" value="2"/>
</dbReference>
<sequence length="944" mass="106477">MGAWFVQGSPQAKVSVANTTEWGTARYAALDLIQDCLNLKTPTVYDRDENGNPYVNATETEGARDRQEKIKERFKTWVWEDDDRRERLCRLYNDQYNSERLRVFNGAHLTLPASSRQVTLRPHQKDAVWRIIQSRNTLLAHAVGAGKTYTMVAAAIEMKRLGLARKPLFAVPNHMLSQFSTELLTLYPNATILAAGKDDFAKDRRAQLFSRIATGNWDAVIVTHSSFEKIPLSASARKEFIEAQIEEIEDVIREQKSETRGTRLVKELERVRKRLEFKLDSLSAEEKKDQTLTFEELGVDRLFVDEAHKFKNLFYTTKMTRVAGLPQTASERAFDLFLKVGHIQQRNGGGGVVFATGTPISNTMAEMFTMQRYLQMASLRRLGLQHFDSWAGTFGETVTAMELSPDGAGYRLQHRFARFVNVPELMQQFRQTADVQTADMLKLPIPKLETGRPIIASAPCSSRLQKFVETLVKRSEQIKGGKVNPKDDNMLKITSEGRLAALDFRLIAPAAPDAPDSKVNLAVEKIHRIWLDSSPQKSAQLVFCDLSTPKKGQREFSVYDDIRAKLIAHGVPEKEIAFIQDHDTDTGKAALFRAVREGDVRILLGSTLKMGEGTNVQHRLIALHHLDAPWRPSDIEQREGRILRQGNTNEFVSVFRYVTEGSFDAYMWQTLETKARFIAQVMIGDATMRKAEDVDATALSYAEVKAIASGNPMVIEKAQVDAEVIRFNRLRRQHMDSQHSIRLRIKSAEHNVTVEEKFVANLQQDLATRTPTRGDNFTMTINGNHYDERVEAGRQLVFIGAALKPMQSSRKIGSVAGFPISLHRLDARIELRIHGKNTYQATVSDSPQGTIGSLEHALGEMESQQADSEENLKRLGKRIGELKTQLDVPFEHQEKLESAEKRQQEIIAALDLSKNQASTQVDEQAETETESLTTARSMRQGVKV</sequence>
<dbReference type="InterPro" id="IPR014001">
    <property type="entry name" value="Helicase_ATP-bd"/>
</dbReference>
<evidence type="ECO:0000313" key="4">
    <source>
        <dbReference type="EMBL" id="GAA5143721.1"/>
    </source>
</evidence>
<dbReference type="Pfam" id="PF04851">
    <property type="entry name" value="ResIII"/>
    <property type="match status" value="1"/>
</dbReference>
<proteinExistence type="predicted"/>
<accession>A0ABP9PEB4</accession>
<evidence type="ECO:0000256" key="1">
    <source>
        <dbReference type="SAM" id="Coils"/>
    </source>
</evidence>
<protein>
    <recommendedName>
        <fullName evidence="3">Helicase ATP-binding domain-containing protein</fullName>
    </recommendedName>
</protein>
<feature type="region of interest" description="Disordered" evidence="2">
    <location>
        <begin position="913"/>
        <end position="944"/>
    </location>
</feature>
<dbReference type="InterPro" id="IPR006935">
    <property type="entry name" value="Helicase/UvrB_N"/>
</dbReference>
<evidence type="ECO:0000256" key="2">
    <source>
        <dbReference type="SAM" id="MobiDB-lite"/>
    </source>
</evidence>
<dbReference type="EMBL" id="BAABIA010000006">
    <property type="protein sequence ID" value="GAA5143721.1"/>
    <property type="molecule type" value="Genomic_DNA"/>
</dbReference>
<feature type="domain" description="Helicase ATP-binding" evidence="3">
    <location>
        <begin position="116"/>
        <end position="387"/>
    </location>
</feature>
<evidence type="ECO:0000259" key="3">
    <source>
        <dbReference type="SMART" id="SM00487"/>
    </source>
</evidence>
<dbReference type="SUPFAM" id="SSF52540">
    <property type="entry name" value="P-loop containing nucleoside triphosphate hydrolases"/>
    <property type="match status" value="2"/>
</dbReference>
<dbReference type="InterPro" id="IPR027417">
    <property type="entry name" value="P-loop_NTPase"/>
</dbReference>
<gene>
    <name evidence="4" type="ORF">GCM10023213_32250</name>
</gene>
<dbReference type="RefSeq" id="WP_345737409.1">
    <property type="nucleotide sequence ID" value="NZ_BAABIA010000006.1"/>
</dbReference>
<dbReference type="InterPro" id="IPR052933">
    <property type="entry name" value="DNA_Protect_Modify"/>
</dbReference>
<evidence type="ECO:0000313" key="5">
    <source>
        <dbReference type="Proteomes" id="UP001499852"/>
    </source>
</evidence>
<organism evidence="4 5">
    <name type="scientific">Prosthecobacter algae</name>
    <dbReference type="NCBI Taxonomy" id="1144682"/>
    <lineage>
        <taxon>Bacteria</taxon>
        <taxon>Pseudomonadati</taxon>
        <taxon>Verrucomicrobiota</taxon>
        <taxon>Verrucomicrobiia</taxon>
        <taxon>Verrucomicrobiales</taxon>
        <taxon>Verrucomicrobiaceae</taxon>
        <taxon>Prosthecobacter</taxon>
    </lineage>
</organism>
<dbReference type="Proteomes" id="UP001499852">
    <property type="component" value="Unassembled WGS sequence"/>
</dbReference>
<dbReference type="SMART" id="SM00487">
    <property type="entry name" value="DEXDc"/>
    <property type="match status" value="1"/>
</dbReference>
<keyword evidence="1" id="KW-0175">Coiled coil</keyword>
<dbReference type="PANTHER" id="PTHR41313">
    <property type="entry name" value="ADENINE-SPECIFIC METHYLTRANSFERASE"/>
    <property type="match status" value="1"/>
</dbReference>
<dbReference type="PANTHER" id="PTHR41313:SF1">
    <property type="entry name" value="DNA METHYLASE ADENINE-SPECIFIC DOMAIN-CONTAINING PROTEIN"/>
    <property type="match status" value="1"/>
</dbReference>
<name>A0ABP9PEB4_9BACT</name>